<evidence type="ECO:0000313" key="3">
    <source>
        <dbReference type="Proteomes" id="UP000295431"/>
    </source>
</evidence>
<reference evidence="2 3" key="1">
    <citation type="submission" date="2019-03" db="EMBL/GenBank/DDBJ databases">
        <title>Draft genome sequences of novel Actinobacteria.</title>
        <authorList>
            <person name="Sahin N."/>
            <person name="Ay H."/>
            <person name="Saygin H."/>
        </authorList>
    </citation>
    <scope>NUCLEOTIDE SEQUENCE [LARGE SCALE GENOMIC DNA]</scope>
    <source>
        <strain evidence="2 3">DSM 45347</strain>
    </source>
</reference>
<dbReference type="Proteomes" id="UP000295431">
    <property type="component" value="Unassembled WGS sequence"/>
</dbReference>
<gene>
    <name evidence="2" type="ORF">E1284_19420</name>
</gene>
<dbReference type="InterPro" id="IPR029787">
    <property type="entry name" value="Nucleotide_cyclase"/>
</dbReference>
<dbReference type="Gene3D" id="3.30.70.1230">
    <property type="entry name" value="Nucleotide cyclase"/>
    <property type="match status" value="1"/>
</dbReference>
<proteinExistence type="predicted"/>
<dbReference type="Pfam" id="PF00027">
    <property type="entry name" value="cNMP_binding"/>
    <property type="match status" value="1"/>
</dbReference>
<evidence type="ECO:0000313" key="2">
    <source>
        <dbReference type="EMBL" id="TDC13669.1"/>
    </source>
</evidence>
<dbReference type="OrthoDB" id="3482507at2"/>
<dbReference type="PROSITE" id="PS50042">
    <property type="entry name" value="CNMP_BINDING_3"/>
    <property type="match status" value="1"/>
</dbReference>
<accession>A0A4R4NW13</accession>
<keyword evidence="3" id="KW-1185">Reference proteome</keyword>
<evidence type="ECO:0000259" key="1">
    <source>
        <dbReference type="PROSITE" id="PS50042"/>
    </source>
</evidence>
<dbReference type="CDD" id="cd00038">
    <property type="entry name" value="CAP_ED"/>
    <property type="match status" value="1"/>
</dbReference>
<dbReference type="InterPro" id="IPR014710">
    <property type="entry name" value="RmlC-like_jellyroll"/>
</dbReference>
<comment type="caution">
    <text evidence="2">The sequence shown here is derived from an EMBL/GenBank/DDBJ whole genome shotgun (WGS) entry which is preliminary data.</text>
</comment>
<dbReference type="SUPFAM" id="SSF55073">
    <property type="entry name" value="Nucleotide cyclase"/>
    <property type="match status" value="1"/>
</dbReference>
<protein>
    <submittedName>
        <fullName evidence="2">Cyclic nucleotide-binding domain-containing protein</fullName>
    </submittedName>
</protein>
<dbReference type="SUPFAM" id="SSF51206">
    <property type="entry name" value="cAMP-binding domain-like"/>
    <property type="match status" value="1"/>
</dbReference>
<name>A0A4R4NW13_9ACTN</name>
<organism evidence="2 3">
    <name type="scientific">Actinomadura bangladeshensis</name>
    <dbReference type="NCBI Taxonomy" id="453573"/>
    <lineage>
        <taxon>Bacteria</taxon>
        <taxon>Bacillati</taxon>
        <taxon>Actinomycetota</taxon>
        <taxon>Actinomycetes</taxon>
        <taxon>Streptosporangiales</taxon>
        <taxon>Thermomonosporaceae</taxon>
        <taxon>Actinomadura</taxon>
    </lineage>
</organism>
<dbReference type="InterPro" id="IPR000595">
    <property type="entry name" value="cNMP-bd_dom"/>
</dbReference>
<dbReference type="EMBL" id="SMJW01000094">
    <property type="protein sequence ID" value="TDC13669.1"/>
    <property type="molecule type" value="Genomic_DNA"/>
</dbReference>
<dbReference type="InterPro" id="IPR018490">
    <property type="entry name" value="cNMP-bd_dom_sf"/>
</dbReference>
<feature type="domain" description="Cyclic nucleotide-binding" evidence="1">
    <location>
        <begin position="1"/>
        <end position="82"/>
    </location>
</feature>
<dbReference type="Gene3D" id="2.60.120.10">
    <property type="entry name" value="Jelly Rolls"/>
    <property type="match status" value="1"/>
</dbReference>
<dbReference type="AlphaFoldDB" id="A0A4R4NW13"/>
<sequence>MVILSGWTRVWVREGAEQRIIAFRGAGELVGERAALMIRDRSATVTADGDVQALRIDAPDFGAFLDAHPRVRGVLEQQVYRRQIEKHDFGDVQGNCSILITDITSFSSPARTDADREYVLGAMYDLMGEAFTASGLDLGRLYQEDRGDGALVIVPPTTPTDRVVDPMLAHLAAALRRHNRRAAEATRLQLRAALHVGPVQRGPKGVSGISIITTRRMVDAPAVKRRVAETGADLAFVTSDFVFDTVITPAPGLVDPGRYSRVRVRLKEASLPAWLMLEGGGSQLRAV</sequence>